<dbReference type="InterPro" id="IPR016185">
    <property type="entry name" value="PreATP-grasp_dom_sf"/>
</dbReference>
<dbReference type="GO" id="GO:0046872">
    <property type="term" value="F:metal ion binding"/>
    <property type="evidence" value="ECO:0007669"/>
    <property type="project" value="InterPro"/>
</dbReference>
<organism evidence="9 10">
    <name type="scientific">Corynebacterium poyangense</name>
    <dbReference type="NCBI Taxonomy" id="2684405"/>
    <lineage>
        <taxon>Bacteria</taxon>
        <taxon>Bacillati</taxon>
        <taxon>Actinomycetota</taxon>
        <taxon>Actinomycetes</taxon>
        <taxon>Mycobacteriales</taxon>
        <taxon>Corynebacteriaceae</taxon>
        <taxon>Corynebacterium</taxon>
    </lineage>
</organism>
<dbReference type="PANTHER" id="PTHR18866:SF33">
    <property type="entry name" value="METHYLCROTONOYL-COA CARBOXYLASE SUBUNIT ALPHA, MITOCHONDRIAL-RELATED"/>
    <property type="match status" value="1"/>
</dbReference>
<gene>
    <name evidence="9" type="ORF">GP475_11055</name>
</gene>
<feature type="domain" description="ATP-grasp" evidence="7">
    <location>
        <begin position="119"/>
        <end position="317"/>
    </location>
</feature>
<dbReference type="GO" id="GO:0005524">
    <property type="term" value="F:ATP binding"/>
    <property type="evidence" value="ECO:0007669"/>
    <property type="project" value="UniProtKB-UniRule"/>
</dbReference>
<keyword evidence="4 6" id="KW-0067">ATP-binding</keyword>
<accession>A0A7H0SRD3</accession>
<dbReference type="GO" id="GO:0004075">
    <property type="term" value="F:biotin carboxylase activity"/>
    <property type="evidence" value="ECO:0007669"/>
    <property type="project" value="UniProtKB-EC"/>
</dbReference>
<feature type="domain" description="Biotin carboxylation" evidence="8">
    <location>
        <begin position="1"/>
        <end position="446"/>
    </location>
</feature>
<dbReference type="InterPro" id="IPR005482">
    <property type="entry name" value="Biotin_COase_C"/>
</dbReference>
<dbReference type="InterPro" id="IPR005479">
    <property type="entry name" value="CPAse_ATP-bd"/>
</dbReference>
<dbReference type="AlphaFoldDB" id="A0A7H0SRD3"/>
<dbReference type="InterPro" id="IPR011764">
    <property type="entry name" value="Biotin_carboxylation_dom"/>
</dbReference>
<evidence type="ECO:0000259" key="8">
    <source>
        <dbReference type="PROSITE" id="PS50979"/>
    </source>
</evidence>
<reference evidence="9 10" key="1">
    <citation type="submission" date="2019-12" db="EMBL/GenBank/DDBJ databases">
        <title>Corynebacterium sp. nov., isolated from feces of the Anser Albifrons in China.</title>
        <authorList>
            <person name="Liu Q."/>
        </authorList>
    </citation>
    <scope>NUCLEOTIDE SEQUENCE [LARGE SCALE GENOMIC DNA]</scope>
    <source>
        <strain evidence="9 10">4H37-19</strain>
    </source>
</reference>
<dbReference type="SUPFAM" id="SSF56059">
    <property type="entry name" value="Glutathione synthetase ATP-binding domain-like"/>
    <property type="match status" value="1"/>
</dbReference>
<sequence length="451" mass="48718">MKKIFIANRGEVAVRIITTAKKLGISTVLSVSEADTSSYAASLADETISVGPIPAAASYLSIDNMLKAIKDSGADAVHPGSGFLSEKSDFARAVQEIGATWIGPDPEIIEMMGDKSAARKVAQEAGVPVIPGIEGTLTPDDDIVAIAEEIGYPLVVKASSGGGGRGIRLVTSPDNLISTVEITQAEAKASFGDARVYLERFIPQARHVEVQILGDGKDNYVHVGDRDCSLQRRHQKLVEEATAPDLPRSVREEIRNSSVKLARQCGYSGAGTVEFLYDPASHEAFFIEMNTRLQVEHPITEMLTGLDLVEEQIRIARGEGISFSQEELNFSGHAIEVRINAEDPHNNFMPSPGTINTLTFPSGEGIRVDSGVKEGSVVSPFYDSLLFKIIVHADSRDQAINTMLQALDNLSIKGVLTTSPMAQALISTTAFREVTHYSTFVEEHPEILEEL</sequence>
<dbReference type="InterPro" id="IPR005481">
    <property type="entry name" value="BC-like_N"/>
</dbReference>
<dbReference type="InterPro" id="IPR011761">
    <property type="entry name" value="ATP-grasp"/>
</dbReference>
<evidence type="ECO:0000256" key="5">
    <source>
        <dbReference type="ARBA" id="ARBA00023267"/>
    </source>
</evidence>
<dbReference type="PROSITE" id="PS50979">
    <property type="entry name" value="BC"/>
    <property type="match status" value="1"/>
</dbReference>
<dbReference type="PROSITE" id="PS00867">
    <property type="entry name" value="CPSASE_2"/>
    <property type="match status" value="1"/>
</dbReference>
<dbReference type="RefSeq" id="WP_187974421.1">
    <property type="nucleotide sequence ID" value="NZ_CP046884.1"/>
</dbReference>
<evidence type="ECO:0000256" key="6">
    <source>
        <dbReference type="PROSITE-ProRule" id="PRU00409"/>
    </source>
</evidence>
<dbReference type="NCBIfam" id="NF006367">
    <property type="entry name" value="PRK08591.1"/>
    <property type="match status" value="1"/>
</dbReference>
<evidence type="ECO:0000313" key="9">
    <source>
        <dbReference type="EMBL" id="QNQ91108.1"/>
    </source>
</evidence>
<dbReference type="Pfam" id="PF02785">
    <property type="entry name" value="Biotin_carb_C"/>
    <property type="match status" value="1"/>
</dbReference>
<dbReference type="Proteomes" id="UP000516320">
    <property type="component" value="Chromosome"/>
</dbReference>
<dbReference type="EMBL" id="CP046884">
    <property type="protein sequence ID" value="QNQ91108.1"/>
    <property type="molecule type" value="Genomic_DNA"/>
</dbReference>
<dbReference type="InterPro" id="IPR050856">
    <property type="entry name" value="Biotin_carboxylase_complex"/>
</dbReference>
<dbReference type="PROSITE" id="PS00866">
    <property type="entry name" value="CPSASE_1"/>
    <property type="match status" value="1"/>
</dbReference>
<dbReference type="Gene3D" id="3.30.470.20">
    <property type="entry name" value="ATP-grasp fold, B domain"/>
    <property type="match status" value="1"/>
</dbReference>
<evidence type="ECO:0000256" key="1">
    <source>
        <dbReference type="ARBA" id="ARBA00013263"/>
    </source>
</evidence>
<evidence type="ECO:0000259" key="7">
    <source>
        <dbReference type="PROSITE" id="PS50975"/>
    </source>
</evidence>
<protein>
    <recommendedName>
        <fullName evidence="1">biotin carboxylase</fullName>
        <ecNumber evidence="1">6.3.4.14</ecNumber>
    </recommendedName>
</protein>
<keyword evidence="3 6" id="KW-0547">Nucleotide-binding</keyword>
<dbReference type="Pfam" id="PF02786">
    <property type="entry name" value="CPSase_L_D2"/>
    <property type="match status" value="1"/>
</dbReference>
<keyword evidence="10" id="KW-1185">Reference proteome</keyword>
<evidence type="ECO:0000313" key="10">
    <source>
        <dbReference type="Proteomes" id="UP000516320"/>
    </source>
</evidence>
<keyword evidence="2" id="KW-0436">Ligase</keyword>
<dbReference type="KEGG" id="cpoy:GP475_11055"/>
<proteinExistence type="predicted"/>
<dbReference type="EC" id="6.3.4.14" evidence="1"/>
<dbReference type="PANTHER" id="PTHR18866">
    <property type="entry name" value="CARBOXYLASE:PYRUVATE/ACETYL-COA/PROPIONYL-COA CARBOXYLASE"/>
    <property type="match status" value="1"/>
</dbReference>
<dbReference type="SMART" id="SM00878">
    <property type="entry name" value="Biotin_carb_C"/>
    <property type="match status" value="1"/>
</dbReference>
<name>A0A7H0SRD3_9CORY</name>
<dbReference type="SUPFAM" id="SSF52440">
    <property type="entry name" value="PreATP-grasp domain"/>
    <property type="match status" value="1"/>
</dbReference>
<dbReference type="FunFam" id="3.30.1490.20:FF:000003">
    <property type="entry name" value="acetyl-CoA carboxylase isoform X1"/>
    <property type="match status" value="1"/>
</dbReference>
<dbReference type="SUPFAM" id="SSF51246">
    <property type="entry name" value="Rudiment single hybrid motif"/>
    <property type="match status" value="1"/>
</dbReference>
<dbReference type="InterPro" id="IPR011054">
    <property type="entry name" value="Rudment_hybrid_motif"/>
</dbReference>
<evidence type="ECO:0000256" key="3">
    <source>
        <dbReference type="ARBA" id="ARBA00022741"/>
    </source>
</evidence>
<dbReference type="Pfam" id="PF00289">
    <property type="entry name" value="Biotin_carb_N"/>
    <property type="match status" value="1"/>
</dbReference>
<evidence type="ECO:0000256" key="2">
    <source>
        <dbReference type="ARBA" id="ARBA00022598"/>
    </source>
</evidence>
<dbReference type="PROSITE" id="PS50975">
    <property type="entry name" value="ATP_GRASP"/>
    <property type="match status" value="1"/>
</dbReference>
<evidence type="ECO:0000256" key="4">
    <source>
        <dbReference type="ARBA" id="ARBA00022840"/>
    </source>
</evidence>
<keyword evidence="5" id="KW-0092">Biotin</keyword>